<name>A0ABP2IXS1_9ACTN</name>
<evidence type="ECO:0000313" key="2">
    <source>
        <dbReference type="Proteomes" id="UP000004431"/>
    </source>
</evidence>
<gene>
    <name evidence="1" type="ORF">HMPREF9248_0540</name>
</gene>
<dbReference type="Proteomes" id="UP000004431">
    <property type="component" value="Unassembled WGS sequence"/>
</dbReference>
<sequence length="49" mass="5361">MGDSRAVCGSGTFSQERKTKRDAACPHGFGVQVFTRKNSCQCEYFSNPA</sequence>
<evidence type="ECO:0000313" key="1">
    <source>
        <dbReference type="EMBL" id="EFL43866.1"/>
    </source>
</evidence>
<accession>A0ABP2IXS1</accession>
<organism evidence="1 2">
    <name type="scientific">Fannyhessea vaginae PB189-T1-4</name>
    <dbReference type="NCBI Taxonomy" id="866774"/>
    <lineage>
        <taxon>Bacteria</taxon>
        <taxon>Bacillati</taxon>
        <taxon>Actinomycetota</taxon>
        <taxon>Coriobacteriia</taxon>
        <taxon>Coriobacteriales</taxon>
        <taxon>Atopobiaceae</taxon>
        <taxon>Fannyhessea</taxon>
    </lineage>
</organism>
<keyword evidence="2" id="KW-1185">Reference proteome</keyword>
<protein>
    <submittedName>
        <fullName evidence="1">Uncharacterized protein</fullName>
    </submittedName>
</protein>
<reference evidence="1 2" key="1">
    <citation type="submission" date="2010-08" db="EMBL/GenBank/DDBJ databases">
        <authorList>
            <person name="Durkin A.S."/>
            <person name="Madupu R."/>
            <person name="Torralba M."/>
            <person name="Gillis M."/>
            <person name="Methe B."/>
            <person name="Sutton G."/>
            <person name="Nelson K.E."/>
        </authorList>
    </citation>
    <scope>NUCLEOTIDE SEQUENCE [LARGE SCALE GENOMIC DNA]</scope>
    <source>
        <strain evidence="1 2">PB189-T1-4</strain>
    </source>
</reference>
<comment type="caution">
    <text evidence="1">The sequence shown here is derived from an EMBL/GenBank/DDBJ whole genome shotgun (WGS) entry which is preliminary data.</text>
</comment>
<dbReference type="EMBL" id="AEDQ01000029">
    <property type="protein sequence ID" value="EFL43866.1"/>
    <property type="molecule type" value="Genomic_DNA"/>
</dbReference>
<proteinExistence type="predicted"/>